<dbReference type="InterPro" id="IPR036388">
    <property type="entry name" value="WH-like_DNA-bd_sf"/>
</dbReference>
<evidence type="ECO:0000313" key="6">
    <source>
        <dbReference type="EMBL" id="SPF38416.1"/>
    </source>
</evidence>
<dbReference type="Proteomes" id="UP000238701">
    <property type="component" value="Unassembled WGS sequence"/>
</dbReference>
<dbReference type="InterPro" id="IPR036390">
    <property type="entry name" value="WH_DNA-bd_sf"/>
</dbReference>
<protein>
    <submittedName>
        <fullName evidence="6">Transcriptional repressor, CopY family</fullName>
    </submittedName>
</protein>
<organism evidence="6 7">
    <name type="scientific">Candidatus Sulfotelmatobacter kueseliae</name>
    <dbReference type="NCBI Taxonomy" id="2042962"/>
    <lineage>
        <taxon>Bacteria</taxon>
        <taxon>Pseudomonadati</taxon>
        <taxon>Acidobacteriota</taxon>
        <taxon>Terriglobia</taxon>
        <taxon>Terriglobales</taxon>
        <taxon>Candidatus Korobacteraceae</taxon>
        <taxon>Candidatus Sulfotelmatobacter</taxon>
    </lineage>
</organism>
<dbReference type="Pfam" id="PF03965">
    <property type="entry name" value="Penicillinase_R"/>
    <property type="match status" value="1"/>
</dbReference>
<dbReference type="OrthoDB" id="122824at2"/>
<dbReference type="GO" id="GO:0003677">
    <property type="term" value="F:DNA binding"/>
    <property type="evidence" value="ECO:0007669"/>
    <property type="project" value="UniProtKB-KW"/>
</dbReference>
<dbReference type="EMBL" id="OMOD01000111">
    <property type="protein sequence ID" value="SPF38416.1"/>
    <property type="molecule type" value="Genomic_DNA"/>
</dbReference>
<evidence type="ECO:0000256" key="2">
    <source>
        <dbReference type="ARBA" id="ARBA00023015"/>
    </source>
</evidence>
<dbReference type="GO" id="GO:0045892">
    <property type="term" value="P:negative regulation of DNA-templated transcription"/>
    <property type="evidence" value="ECO:0007669"/>
    <property type="project" value="InterPro"/>
</dbReference>
<evidence type="ECO:0000256" key="3">
    <source>
        <dbReference type="ARBA" id="ARBA00023125"/>
    </source>
</evidence>
<name>A0A2U3KFL6_9BACT</name>
<reference evidence="7" key="1">
    <citation type="submission" date="2018-02" db="EMBL/GenBank/DDBJ databases">
        <authorList>
            <person name="Hausmann B."/>
        </authorList>
    </citation>
    <scope>NUCLEOTIDE SEQUENCE [LARGE SCALE GENOMIC DNA]</scope>
    <source>
        <strain evidence="7">Peat soil MAG SbA1</strain>
    </source>
</reference>
<dbReference type="InterPro" id="IPR005650">
    <property type="entry name" value="BlaI_family"/>
</dbReference>
<dbReference type="AlphaFoldDB" id="A0A2U3KFL6"/>
<feature type="region of interest" description="Disordered" evidence="5">
    <location>
        <begin position="136"/>
        <end position="155"/>
    </location>
</feature>
<evidence type="ECO:0000256" key="1">
    <source>
        <dbReference type="ARBA" id="ARBA00011046"/>
    </source>
</evidence>
<proteinExistence type="inferred from homology"/>
<keyword evidence="4" id="KW-0804">Transcription</keyword>
<evidence type="ECO:0000256" key="4">
    <source>
        <dbReference type="ARBA" id="ARBA00023163"/>
    </source>
</evidence>
<keyword evidence="2" id="KW-0805">Transcription regulation</keyword>
<gene>
    <name evidence="6" type="ORF">SBA1_20117</name>
</gene>
<evidence type="ECO:0000256" key="5">
    <source>
        <dbReference type="SAM" id="MobiDB-lite"/>
    </source>
</evidence>
<dbReference type="Gene3D" id="1.10.10.10">
    <property type="entry name" value="Winged helix-like DNA-binding domain superfamily/Winged helix DNA-binding domain"/>
    <property type="match status" value="1"/>
</dbReference>
<sequence length="155" mass="17966">MKRTFQFRTPSSRLGPPQIGPLEERLLEALWERGNATVRELVGSECRDLAYTTVMTTLDRLFKKNLLDRMAEGRAFRYSPRLTREKLHRELASETFRQLLDASPTASLPLSYLVEVLSERDTRLLDDLRQMVEAKRRELEGREPSAAAETDKEKE</sequence>
<dbReference type="SUPFAM" id="SSF46785">
    <property type="entry name" value="Winged helix' DNA-binding domain"/>
    <property type="match status" value="1"/>
</dbReference>
<evidence type="ECO:0000313" key="7">
    <source>
        <dbReference type="Proteomes" id="UP000238701"/>
    </source>
</evidence>
<comment type="similarity">
    <text evidence="1">Belongs to the BlaI transcriptional regulatory family.</text>
</comment>
<accession>A0A2U3KFL6</accession>
<keyword evidence="3" id="KW-0238">DNA-binding</keyword>